<dbReference type="EMBL" id="JACJLL010000001">
    <property type="protein sequence ID" value="MBM6817764.1"/>
    <property type="molecule type" value="Genomic_DNA"/>
</dbReference>
<comment type="subcellular location">
    <subcellularLocation>
        <location evidence="1">Endomembrane system</location>
    </subcellularLocation>
</comment>
<evidence type="ECO:0000256" key="4">
    <source>
        <dbReference type="ARBA" id="ARBA00023136"/>
    </source>
</evidence>
<organism evidence="5 6">
    <name type="scientific">Clostridium saudiense</name>
    <dbReference type="NCBI Taxonomy" id="1414720"/>
    <lineage>
        <taxon>Bacteria</taxon>
        <taxon>Bacillati</taxon>
        <taxon>Bacillota</taxon>
        <taxon>Clostridia</taxon>
        <taxon>Eubacteriales</taxon>
        <taxon>Clostridiaceae</taxon>
        <taxon>Clostridium</taxon>
    </lineage>
</organism>
<name>A0ABS2FBU6_9CLOT</name>
<dbReference type="Proteomes" id="UP000767334">
    <property type="component" value="Unassembled WGS sequence"/>
</dbReference>
<gene>
    <name evidence="5" type="ORF">H6A19_00165</name>
</gene>
<keyword evidence="6" id="KW-1185">Reference proteome</keyword>
<evidence type="ECO:0000256" key="3">
    <source>
        <dbReference type="ARBA" id="ARBA00022927"/>
    </source>
</evidence>
<evidence type="ECO:0000256" key="1">
    <source>
        <dbReference type="ARBA" id="ARBA00004308"/>
    </source>
</evidence>
<keyword evidence="4" id="KW-0472">Membrane</keyword>
<dbReference type="RefSeq" id="WP_204571690.1">
    <property type="nucleotide sequence ID" value="NZ_JACJLL010000001.1"/>
</dbReference>
<proteinExistence type="predicted"/>
<comment type="caution">
    <text evidence="5">The sequence shown here is derived from an EMBL/GenBank/DDBJ whole genome shotgun (WGS) entry which is preliminary data.</text>
</comment>
<protein>
    <submittedName>
        <fullName evidence="5">Uncharacterized protein</fullName>
    </submittedName>
</protein>
<keyword evidence="2" id="KW-0813">Transport</keyword>
<dbReference type="PROSITE" id="PS00989">
    <property type="entry name" value="CLAT_ADAPTOR_S"/>
    <property type="match status" value="1"/>
</dbReference>
<reference evidence="5 6" key="1">
    <citation type="journal article" date="2021" name="Sci. Rep.">
        <title>The distribution of antibiotic resistance genes in chicken gut microbiota commensals.</title>
        <authorList>
            <person name="Juricova H."/>
            <person name="Matiasovicova J."/>
            <person name="Kubasova T."/>
            <person name="Cejkova D."/>
            <person name="Rychlik I."/>
        </authorList>
    </citation>
    <scope>NUCLEOTIDE SEQUENCE [LARGE SCALE GENOMIC DNA]</scope>
    <source>
        <strain evidence="5 6">An435</strain>
    </source>
</reference>
<sequence>MKKKRRKKCKNNCNCDPLENYELPPCAKFLGSPNPLIKDGQILYRNLNRLYFFLTYNYSKFNNQNYNPINPATFNVNANANLQIDLYCFIIGLYINEVEKGNINFDSNVKIHDDEKADEFIKKVMENNYDLDSSFVPALTYVISNSNAVIALFTGTIDISITNFYIILMLSRFNSDYGLLFSDNAYVTNDFINRTLANIYVEFNKCRK</sequence>
<evidence type="ECO:0000313" key="5">
    <source>
        <dbReference type="EMBL" id="MBM6817764.1"/>
    </source>
</evidence>
<keyword evidence="3" id="KW-0653">Protein transport</keyword>
<dbReference type="InterPro" id="IPR000804">
    <property type="entry name" value="Clathrin_sm-chain_CS"/>
</dbReference>
<accession>A0ABS2FBU6</accession>
<evidence type="ECO:0000313" key="6">
    <source>
        <dbReference type="Proteomes" id="UP000767334"/>
    </source>
</evidence>
<evidence type="ECO:0000256" key="2">
    <source>
        <dbReference type="ARBA" id="ARBA00022448"/>
    </source>
</evidence>